<accession>A0AAD1DXB1</accession>
<dbReference type="RefSeq" id="WP_061084163.1">
    <property type="nucleotide sequence ID" value="NZ_CP033930.1"/>
</dbReference>
<dbReference type="AlphaFoldDB" id="A0AAD1DXB1"/>
<evidence type="ECO:0000313" key="2">
    <source>
        <dbReference type="Proteomes" id="UP000269015"/>
    </source>
</evidence>
<dbReference type="EMBL" id="CP033930">
    <property type="protein sequence ID" value="AZB19152.1"/>
    <property type="molecule type" value="Genomic_DNA"/>
</dbReference>
<reference evidence="1 2" key="1">
    <citation type="submission" date="2018-11" db="EMBL/GenBank/DDBJ databases">
        <title>Proposal to divide the Flavobacteriaceae and reorganize its genera based on Amino Acid Identity values calculated from whole genome sequences.</title>
        <authorList>
            <person name="Nicholson A.C."/>
            <person name="Gulvik C.A."/>
            <person name="Whitney A.M."/>
            <person name="Humrighouse B.W."/>
            <person name="Bell M."/>
            <person name="Holmes B."/>
            <person name="Steigerwalt A.G."/>
            <person name="Villarma A."/>
            <person name="Sheth M."/>
            <person name="Batra D."/>
            <person name="Pryor J."/>
            <person name="Bernardet J.-F."/>
            <person name="Hugo C."/>
            <person name="Kampfer P."/>
            <person name="Newman J."/>
            <person name="McQuiston J.R."/>
        </authorList>
    </citation>
    <scope>NUCLEOTIDE SEQUENCE [LARGE SCALE GENOMIC DNA]</scope>
    <source>
        <strain evidence="1 2">H5559</strain>
    </source>
</reference>
<dbReference type="Proteomes" id="UP000269015">
    <property type="component" value="Chromosome"/>
</dbReference>
<sequence length="184" mass="20923">MKKSQFILVSQLKEQLQGFPEIVSSLGKKDPLFVEKTVSWIKAVEDILSANTISEVSEMAGFRSKILAGKISTERGFNAKKNQLKITANLLYDAQNCVLNVLLPQERKMDECRDIARQLLALVSQTKALTYTSEVKFEDFIQRIWWYILADNDLKIGGVKLKSMLSELDIIMLMADEIDIKDFS</sequence>
<proteinExistence type="predicted"/>
<gene>
    <name evidence="1" type="ORF">EG352_15905</name>
</gene>
<evidence type="ECO:0000313" key="1">
    <source>
        <dbReference type="EMBL" id="AZB19152.1"/>
    </source>
</evidence>
<organism evidence="1 2">
    <name type="scientific">Chryseobacterium indologenes</name>
    <name type="common">Flavobacterium indologenes</name>
    <dbReference type="NCBI Taxonomy" id="253"/>
    <lineage>
        <taxon>Bacteria</taxon>
        <taxon>Pseudomonadati</taxon>
        <taxon>Bacteroidota</taxon>
        <taxon>Flavobacteriia</taxon>
        <taxon>Flavobacteriales</taxon>
        <taxon>Weeksellaceae</taxon>
        <taxon>Chryseobacterium group</taxon>
        <taxon>Chryseobacterium</taxon>
    </lineage>
</organism>
<protein>
    <submittedName>
        <fullName evidence="1">Uncharacterized protein</fullName>
    </submittedName>
</protein>
<name>A0AAD1DXB1_CHRID</name>